<reference evidence="1" key="1">
    <citation type="submission" date="2022-11" db="UniProtKB">
        <authorList>
            <consortium name="EnsemblMetazoa"/>
        </authorList>
    </citation>
    <scope>IDENTIFICATION</scope>
</reference>
<dbReference type="InterPro" id="IPR006553">
    <property type="entry name" value="Leu-rich_rpt_Cys-con_subtyp"/>
</dbReference>
<sequence>MPSLTDLILTDNPALGVSTEKWSHYLLRVKQKDTLDLSNYSVTWEDIDMICVVLDRIPTLTNLNLTSNTALGGSAILWAKNYLRFTKIQTLNLSDCSLQLTDIEHIASVLSGILTLSLAGNTALGGSADLWAENLLRFPNLQTLNLSNCTLRWTDIKHIASALDNMPSLTDLILTDNPALGVSTEKWSRYLLRVKQKHTLDLSNSSLTWEDIDTISVVLDHIPTLTNLNLTGNTALGRSADLSAKNLLRFTNLQTLNLSNCTLQGTDIEHIASALSGIPTLTNLSLASNTALGGLANLWAENLLRFTNIQTLNLSNCTLQWTDIEHIASVISGIPTLTNLSLAGNTALGGSANLWAMNLLRFRNLQTLNLSNCTLQWTDIKRIAWASGAMPRLTNLILTDNPALGVSTEKWSHYLLRVKQKDTLDLSNYSLTWEDIDMICVVLDRIPTLTNLNLTSNTALGESANLWAKNCLRFTKIQTLNLSDCTLQLTDFEHIASVLSGILTLTNLSLAGNTALGGSANVWAKNLLRFTNLQTLNLSNCTLQWTDIEHIALAVGTMPSLTDLILTDNPALGVSTEKWSHYLLRVKQKDTLDLSNSLLTWEDIDTISVVLDRIPTLTNLNLTGNTALGRSANLWAENLLRFMNIQTLNLSNCTLQWRDINHIALAVGAMPSLTDLILTDNPALGVLTEKLSHYLFKVKQRDTLDLSNYSVTWKDIDTISVVLDRIPRLTNLSLAGNTALGGSANLWAENLLRFTNIQTLNLSNCTLQWTDFEHIALAVGTMPSLTDLILADNPALGVSTEEWSRYLLRVKEKHTLDLSNSSLTWKDVGTISTVVSHILTLKYLSLAGNQALGRSAEKWAKELPKMLRLNRLDLSFCDLTPTDIEHIAPAVGNMPKLTALNLASNKAMSESACAKELAKMTHLNRLDLRDCNFQPSDFEHIASAVGEMLRLTDLYIGGNLELLDKLKSRFPSLRVHMDLSRWELPFL</sequence>
<evidence type="ECO:0008006" key="3">
    <source>
        <dbReference type="Google" id="ProtNLM"/>
    </source>
</evidence>
<dbReference type="RefSeq" id="XP_038053936.1">
    <property type="nucleotide sequence ID" value="XM_038198008.1"/>
</dbReference>
<proteinExistence type="predicted"/>
<dbReference type="InterPro" id="IPR042419">
    <property type="entry name" value="LRC31"/>
</dbReference>
<dbReference type="SUPFAM" id="SSF52047">
    <property type="entry name" value="RNI-like"/>
    <property type="match status" value="3"/>
</dbReference>
<dbReference type="SMART" id="SM00367">
    <property type="entry name" value="LRR_CC"/>
    <property type="match status" value="12"/>
</dbReference>
<evidence type="ECO:0000313" key="2">
    <source>
        <dbReference type="Proteomes" id="UP000887568"/>
    </source>
</evidence>
<name>A0A913ZS72_PATMI</name>
<dbReference type="InterPro" id="IPR001611">
    <property type="entry name" value="Leu-rich_rpt"/>
</dbReference>
<dbReference type="Pfam" id="PF00560">
    <property type="entry name" value="LRR_1"/>
    <property type="match status" value="3"/>
</dbReference>
<dbReference type="InterPro" id="IPR032675">
    <property type="entry name" value="LRR_dom_sf"/>
</dbReference>
<protein>
    <recommendedName>
        <fullName evidence="3">RNI-like protein</fullName>
    </recommendedName>
</protein>
<dbReference type="Gene3D" id="3.80.10.10">
    <property type="entry name" value="Ribonuclease Inhibitor"/>
    <property type="match status" value="4"/>
</dbReference>
<keyword evidence="2" id="KW-1185">Reference proteome</keyword>
<dbReference type="PANTHER" id="PTHR24109">
    <property type="entry name" value="LEUCINE-RICH REPEAT-CONTAINING PROTEIN 31"/>
    <property type="match status" value="1"/>
</dbReference>
<dbReference type="OMA" id="WSHYLLR"/>
<evidence type="ECO:0000313" key="1">
    <source>
        <dbReference type="EnsemblMetazoa" id="XP_038053936.1"/>
    </source>
</evidence>
<dbReference type="SMART" id="SM00368">
    <property type="entry name" value="LRR_RI"/>
    <property type="match status" value="10"/>
</dbReference>
<dbReference type="PANTHER" id="PTHR24109:SF3">
    <property type="entry name" value="LEUCINE-RICH REPEAT-CONTAINING PROTEIN 31"/>
    <property type="match status" value="1"/>
</dbReference>
<dbReference type="AlphaFoldDB" id="A0A913ZS72"/>
<dbReference type="OrthoDB" id="1394818at2759"/>
<dbReference type="EnsemblMetazoa" id="XM_038198008.1">
    <property type="protein sequence ID" value="XP_038053936.1"/>
    <property type="gene ID" value="LOC119726353"/>
</dbReference>
<dbReference type="GeneID" id="119726353"/>
<accession>A0A913ZS72</accession>
<dbReference type="Proteomes" id="UP000887568">
    <property type="component" value="Unplaced"/>
</dbReference>
<organism evidence="1 2">
    <name type="scientific">Patiria miniata</name>
    <name type="common">Bat star</name>
    <name type="synonym">Asterina miniata</name>
    <dbReference type="NCBI Taxonomy" id="46514"/>
    <lineage>
        <taxon>Eukaryota</taxon>
        <taxon>Metazoa</taxon>
        <taxon>Echinodermata</taxon>
        <taxon>Eleutherozoa</taxon>
        <taxon>Asterozoa</taxon>
        <taxon>Asteroidea</taxon>
        <taxon>Valvatacea</taxon>
        <taxon>Valvatida</taxon>
        <taxon>Asterinidae</taxon>
        <taxon>Patiria</taxon>
    </lineage>
</organism>